<dbReference type="AlphaFoldDB" id="A0A0P0V985"/>
<reference evidence="2" key="1">
    <citation type="journal article" date="2005" name="Nature">
        <title>The map-based sequence of the rice genome.</title>
        <authorList>
            <consortium name="International rice genome sequencing project (IRGSP)"/>
            <person name="Matsumoto T."/>
            <person name="Wu J."/>
            <person name="Kanamori H."/>
            <person name="Katayose Y."/>
            <person name="Fujisawa M."/>
            <person name="Namiki N."/>
            <person name="Mizuno H."/>
            <person name="Yamamoto K."/>
            <person name="Antonio B.A."/>
            <person name="Baba T."/>
            <person name="Sakata K."/>
            <person name="Nagamura Y."/>
            <person name="Aoki H."/>
            <person name="Arikawa K."/>
            <person name="Arita K."/>
            <person name="Bito T."/>
            <person name="Chiden Y."/>
            <person name="Fujitsuka N."/>
            <person name="Fukunaka R."/>
            <person name="Hamada M."/>
            <person name="Harada C."/>
            <person name="Hayashi A."/>
            <person name="Hijishita S."/>
            <person name="Honda M."/>
            <person name="Hosokawa S."/>
            <person name="Ichikawa Y."/>
            <person name="Idonuma A."/>
            <person name="Iijima M."/>
            <person name="Ikeda M."/>
            <person name="Ikeno M."/>
            <person name="Ito K."/>
            <person name="Ito S."/>
            <person name="Ito T."/>
            <person name="Ito Y."/>
            <person name="Ito Y."/>
            <person name="Iwabuchi A."/>
            <person name="Kamiya K."/>
            <person name="Karasawa W."/>
            <person name="Kurita K."/>
            <person name="Katagiri S."/>
            <person name="Kikuta A."/>
            <person name="Kobayashi H."/>
            <person name="Kobayashi N."/>
            <person name="Machita K."/>
            <person name="Maehara T."/>
            <person name="Masukawa M."/>
            <person name="Mizubayashi T."/>
            <person name="Mukai Y."/>
            <person name="Nagasaki H."/>
            <person name="Nagata Y."/>
            <person name="Naito S."/>
            <person name="Nakashima M."/>
            <person name="Nakama Y."/>
            <person name="Nakamichi Y."/>
            <person name="Nakamura M."/>
            <person name="Meguro A."/>
            <person name="Negishi M."/>
            <person name="Ohta I."/>
            <person name="Ohta T."/>
            <person name="Okamoto M."/>
            <person name="Ono N."/>
            <person name="Saji S."/>
            <person name="Sakaguchi M."/>
            <person name="Sakai K."/>
            <person name="Shibata M."/>
            <person name="Shimokawa T."/>
            <person name="Song J."/>
            <person name="Takazaki Y."/>
            <person name="Terasawa K."/>
            <person name="Tsugane M."/>
            <person name="Tsuji K."/>
            <person name="Ueda S."/>
            <person name="Waki K."/>
            <person name="Yamagata H."/>
            <person name="Yamamoto M."/>
            <person name="Yamamoto S."/>
            <person name="Yamane H."/>
            <person name="Yoshiki S."/>
            <person name="Yoshihara R."/>
            <person name="Yukawa K."/>
            <person name="Zhong H."/>
            <person name="Yano M."/>
            <person name="Yuan Q."/>
            <person name="Ouyang S."/>
            <person name="Liu J."/>
            <person name="Jones K.M."/>
            <person name="Gansberger K."/>
            <person name="Moffat K."/>
            <person name="Hill J."/>
            <person name="Bera J."/>
            <person name="Fadrosh D."/>
            <person name="Jin S."/>
            <person name="Johri S."/>
            <person name="Kim M."/>
            <person name="Overton L."/>
            <person name="Reardon M."/>
            <person name="Tsitrin T."/>
            <person name="Vuong H."/>
            <person name="Weaver B."/>
            <person name="Ciecko A."/>
            <person name="Tallon L."/>
            <person name="Jackson J."/>
            <person name="Pai G."/>
            <person name="Aken S.V."/>
            <person name="Utterback T."/>
            <person name="Reidmuller S."/>
            <person name="Feldblyum T."/>
            <person name="Hsiao J."/>
            <person name="Zismann V."/>
            <person name="Iobst S."/>
            <person name="de Vazeille A.R."/>
            <person name="Buell C.R."/>
            <person name="Ying K."/>
            <person name="Li Y."/>
            <person name="Lu T."/>
            <person name="Huang Y."/>
            <person name="Zhao Q."/>
            <person name="Feng Q."/>
            <person name="Zhang L."/>
            <person name="Zhu J."/>
            <person name="Weng Q."/>
            <person name="Mu J."/>
            <person name="Lu Y."/>
            <person name="Fan D."/>
            <person name="Liu Y."/>
            <person name="Guan J."/>
            <person name="Zhang Y."/>
            <person name="Yu S."/>
            <person name="Liu X."/>
            <person name="Zhang Y."/>
            <person name="Hong G."/>
            <person name="Han B."/>
            <person name="Choisne N."/>
            <person name="Demange N."/>
            <person name="Orjeda G."/>
            <person name="Samain S."/>
            <person name="Cattolico L."/>
            <person name="Pelletier E."/>
            <person name="Couloux A."/>
            <person name="Segurens B."/>
            <person name="Wincker P."/>
            <person name="D'Hont A."/>
            <person name="Scarpelli C."/>
            <person name="Weissenbach J."/>
            <person name="Salanoubat M."/>
            <person name="Quetier F."/>
            <person name="Yu Y."/>
            <person name="Kim H.R."/>
            <person name="Rambo T."/>
            <person name="Currie J."/>
            <person name="Collura K."/>
            <person name="Luo M."/>
            <person name="Yang T."/>
            <person name="Ammiraju J.S.S."/>
            <person name="Engler F."/>
            <person name="Soderlund C."/>
            <person name="Wing R.A."/>
            <person name="Palmer L.E."/>
            <person name="de la Bastide M."/>
            <person name="Spiegel L."/>
            <person name="Nascimento L."/>
            <person name="Zutavern T."/>
            <person name="O'Shaughnessy A."/>
            <person name="Dike S."/>
            <person name="Dedhia N."/>
            <person name="Preston R."/>
            <person name="Balija V."/>
            <person name="McCombie W.R."/>
            <person name="Chow T."/>
            <person name="Chen H."/>
            <person name="Chung M."/>
            <person name="Chen C."/>
            <person name="Shaw J."/>
            <person name="Wu H."/>
            <person name="Hsiao K."/>
            <person name="Chao Y."/>
            <person name="Chu M."/>
            <person name="Cheng C."/>
            <person name="Hour A."/>
            <person name="Lee P."/>
            <person name="Lin S."/>
            <person name="Lin Y."/>
            <person name="Liou J."/>
            <person name="Liu S."/>
            <person name="Hsing Y."/>
            <person name="Raghuvanshi S."/>
            <person name="Mohanty A."/>
            <person name="Bharti A.K."/>
            <person name="Gaur A."/>
            <person name="Gupta V."/>
            <person name="Kumar D."/>
            <person name="Ravi V."/>
            <person name="Vij S."/>
            <person name="Kapur A."/>
            <person name="Khurana P."/>
            <person name="Khurana P."/>
            <person name="Khurana J.P."/>
            <person name="Tyagi A.K."/>
            <person name="Gaikwad K."/>
            <person name="Singh A."/>
            <person name="Dalal V."/>
            <person name="Srivastava S."/>
            <person name="Dixit A."/>
            <person name="Pal A.K."/>
            <person name="Ghazi I.A."/>
            <person name="Yadav M."/>
            <person name="Pandit A."/>
            <person name="Bhargava A."/>
            <person name="Sureshbabu K."/>
            <person name="Batra K."/>
            <person name="Sharma T.R."/>
            <person name="Mohapatra T."/>
            <person name="Singh N.K."/>
            <person name="Messing J."/>
            <person name="Nelson A.B."/>
            <person name="Fuks G."/>
            <person name="Kavchok S."/>
            <person name="Keizer G."/>
            <person name="Linton E."/>
            <person name="Llaca V."/>
            <person name="Song R."/>
            <person name="Tanyolac B."/>
            <person name="Young S."/>
            <person name="Ho-Il K."/>
            <person name="Hahn J.H."/>
            <person name="Sangsakoo G."/>
            <person name="Vanavichit A."/>
            <person name="de Mattos Luiz.A.T."/>
            <person name="Zimmer P.D."/>
            <person name="Malone G."/>
            <person name="Dellagostin O."/>
            <person name="de Oliveira A.C."/>
            <person name="Bevan M."/>
            <person name="Bancroft I."/>
            <person name="Minx P."/>
            <person name="Cordum H."/>
            <person name="Wilson R."/>
            <person name="Cheng Z."/>
            <person name="Jin W."/>
            <person name="Jiang J."/>
            <person name="Leong S.A."/>
            <person name="Iwama H."/>
            <person name="Gojobori T."/>
            <person name="Itoh T."/>
            <person name="Niimura Y."/>
            <person name="Fujii Y."/>
            <person name="Habara T."/>
            <person name="Sakai H."/>
            <person name="Sato Y."/>
            <person name="Wilson G."/>
            <person name="Kumar K."/>
            <person name="McCouch S."/>
            <person name="Juretic N."/>
            <person name="Hoen D."/>
            <person name="Wright S."/>
            <person name="Bruskiewich R."/>
            <person name="Bureau T."/>
            <person name="Miyao A."/>
            <person name="Hirochika H."/>
            <person name="Nishikawa T."/>
            <person name="Kadowaki K."/>
            <person name="Sugiura M."/>
            <person name="Burr B."/>
            <person name="Sasaki T."/>
        </authorList>
    </citation>
    <scope>NUCLEOTIDE SEQUENCE [LARGE SCALE GENOMIC DNA]</scope>
    <source>
        <strain evidence="2">cv. Nipponbare</strain>
    </source>
</reference>
<proteinExistence type="predicted"/>
<evidence type="ECO:0000313" key="1">
    <source>
        <dbReference type="EMBL" id="BAS74744.1"/>
    </source>
</evidence>
<dbReference type="Gramene" id="Os01t0794900-01">
    <property type="protein sequence ID" value="Os01t0794900-01"/>
    <property type="gene ID" value="Os01g0794900"/>
</dbReference>
<reference evidence="1 2" key="2">
    <citation type="journal article" date="2013" name="Plant Cell Physiol.">
        <title>Rice Annotation Project Database (RAP-DB): an integrative and interactive database for rice genomics.</title>
        <authorList>
            <person name="Sakai H."/>
            <person name="Lee S.S."/>
            <person name="Tanaka T."/>
            <person name="Numa H."/>
            <person name="Kim J."/>
            <person name="Kawahara Y."/>
            <person name="Wakimoto H."/>
            <person name="Yang C.C."/>
            <person name="Iwamoto M."/>
            <person name="Abe T."/>
            <person name="Yamada Y."/>
            <person name="Muto A."/>
            <person name="Inokuchi H."/>
            <person name="Ikemura T."/>
            <person name="Matsumoto T."/>
            <person name="Sasaki T."/>
            <person name="Itoh T."/>
        </authorList>
    </citation>
    <scope>NUCLEOTIDE SEQUENCE [LARGE SCALE GENOMIC DNA]</scope>
    <source>
        <strain evidence="2">cv. Nipponbare</strain>
    </source>
</reference>
<name>A0A0P0V985_ORYSJ</name>
<gene>
    <name evidence="1" type="ordered locus">Os01g0794900</name>
    <name evidence="1" type="ORF">OSNPB_010794900</name>
</gene>
<organism evidence="1 2">
    <name type="scientific">Oryza sativa subsp. japonica</name>
    <name type="common">Rice</name>
    <dbReference type="NCBI Taxonomy" id="39947"/>
    <lineage>
        <taxon>Eukaryota</taxon>
        <taxon>Viridiplantae</taxon>
        <taxon>Streptophyta</taxon>
        <taxon>Embryophyta</taxon>
        <taxon>Tracheophyta</taxon>
        <taxon>Spermatophyta</taxon>
        <taxon>Magnoliopsida</taxon>
        <taxon>Liliopsida</taxon>
        <taxon>Poales</taxon>
        <taxon>Poaceae</taxon>
        <taxon>BOP clade</taxon>
        <taxon>Oryzoideae</taxon>
        <taxon>Oryzeae</taxon>
        <taxon>Oryzinae</taxon>
        <taxon>Oryza</taxon>
        <taxon>Oryza sativa</taxon>
    </lineage>
</organism>
<protein>
    <submittedName>
        <fullName evidence="1">Os01g0794900 protein</fullName>
    </submittedName>
</protein>
<dbReference type="InParanoid" id="A0A0P0V985"/>
<dbReference type="Proteomes" id="UP000059680">
    <property type="component" value="Chromosome 1"/>
</dbReference>
<accession>A0A0P0V985</accession>
<keyword evidence="2" id="KW-1185">Reference proteome</keyword>
<dbReference type="PaxDb" id="39947-A0A0P0V985"/>
<reference evidence="1 2" key="3">
    <citation type="journal article" date="2013" name="Rice">
        <title>Improvement of the Oryza sativa Nipponbare reference genome using next generation sequence and optical map data.</title>
        <authorList>
            <person name="Kawahara Y."/>
            <person name="de la Bastide M."/>
            <person name="Hamilton J.P."/>
            <person name="Kanamori H."/>
            <person name="McCombie W.R."/>
            <person name="Ouyang S."/>
            <person name="Schwartz D.C."/>
            <person name="Tanaka T."/>
            <person name="Wu J."/>
            <person name="Zhou S."/>
            <person name="Childs K.L."/>
            <person name="Davidson R.M."/>
            <person name="Lin H."/>
            <person name="Quesada-Ocampo L."/>
            <person name="Vaillancourt B."/>
            <person name="Sakai H."/>
            <person name="Lee S.S."/>
            <person name="Kim J."/>
            <person name="Numa H."/>
            <person name="Itoh T."/>
            <person name="Buell C.R."/>
            <person name="Matsumoto T."/>
        </authorList>
    </citation>
    <scope>NUCLEOTIDE SEQUENCE [LARGE SCALE GENOMIC DNA]</scope>
    <source>
        <strain evidence="2">cv. Nipponbare</strain>
    </source>
</reference>
<dbReference type="EMBL" id="AP014957">
    <property type="protein sequence ID" value="BAS74744.1"/>
    <property type="molecule type" value="Genomic_DNA"/>
</dbReference>
<evidence type="ECO:0000313" key="2">
    <source>
        <dbReference type="Proteomes" id="UP000059680"/>
    </source>
</evidence>
<sequence>MTQGAVFLTTCGAGPKFVAAYTTVIPFWTACSAPNEFSRVPRDSDSTSTPSWIASSMAASTVAEFPDPAPPLPQTDLYTAMRARGAPPRAVPAASPWKLTASTTEPAAVDAVCVPWPFTSRGER</sequence>